<feature type="compositionally biased region" description="Polar residues" evidence="1">
    <location>
        <begin position="65"/>
        <end position="117"/>
    </location>
</feature>
<feature type="compositionally biased region" description="Polar residues" evidence="1">
    <location>
        <begin position="37"/>
        <end position="57"/>
    </location>
</feature>
<accession>A0A504YU36</accession>
<feature type="compositionally biased region" description="Low complexity" evidence="1">
    <location>
        <begin position="118"/>
        <end position="142"/>
    </location>
</feature>
<evidence type="ECO:0000313" key="3">
    <source>
        <dbReference type="Proteomes" id="UP000316759"/>
    </source>
</evidence>
<protein>
    <submittedName>
        <fullName evidence="2">Uncharacterized protein</fullName>
    </submittedName>
</protein>
<dbReference type="AlphaFoldDB" id="A0A504YU36"/>
<organism evidence="2 3">
    <name type="scientific">Fasciola gigantica</name>
    <name type="common">Giant liver fluke</name>
    <dbReference type="NCBI Taxonomy" id="46835"/>
    <lineage>
        <taxon>Eukaryota</taxon>
        <taxon>Metazoa</taxon>
        <taxon>Spiralia</taxon>
        <taxon>Lophotrochozoa</taxon>
        <taxon>Platyhelminthes</taxon>
        <taxon>Trematoda</taxon>
        <taxon>Digenea</taxon>
        <taxon>Plagiorchiida</taxon>
        <taxon>Echinostomata</taxon>
        <taxon>Echinostomatoidea</taxon>
        <taxon>Fasciolidae</taxon>
        <taxon>Fasciola</taxon>
    </lineage>
</organism>
<reference evidence="2 3" key="1">
    <citation type="submission" date="2019-04" db="EMBL/GenBank/DDBJ databases">
        <title>Annotation for the trematode Fasciola gigantica.</title>
        <authorList>
            <person name="Choi Y.-J."/>
        </authorList>
    </citation>
    <scope>NUCLEOTIDE SEQUENCE [LARGE SCALE GENOMIC DNA]</scope>
    <source>
        <strain evidence="2">Uganda_cow_1</strain>
    </source>
</reference>
<feature type="region of interest" description="Disordered" evidence="1">
    <location>
        <begin position="37"/>
        <end position="144"/>
    </location>
</feature>
<comment type="caution">
    <text evidence="2">The sequence shown here is derived from an EMBL/GenBank/DDBJ whole genome shotgun (WGS) entry which is preliminary data.</text>
</comment>
<name>A0A504YU36_FASGI</name>
<evidence type="ECO:0000313" key="2">
    <source>
        <dbReference type="EMBL" id="TPP64944.1"/>
    </source>
</evidence>
<proteinExistence type="predicted"/>
<evidence type="ECO:0000256" key="1">
    <source>
        <dbReference type="SAM" id="MobiDB-lite"/>
    </source>
</evidence>
<sequence>MGLVYSESIFFDSNVNLRTELLDFLPKICFISIDAQETQSESEQTPAATTISATDEQTPSEDAQETQSESEQTPAATTISATDAQTPSQDAQETQSESEQTPAATTISATDAQTPSQGSSGTKSPTATKTTSTPTSTMSTTSEFRFPKIHSTECLHFKHEFTGSNSFRLMLFVRRWFNAASESFNWLDFNVHRRSCLLLITGSRESKADSVDSITKRHRKLSKLLF</sequence>
<gene>
    <name evidence="2" type="ORF">FGIG_11154</name>
</gene>
<dbReference type="Proteomes" id="UP000316759">
    <property type="component" value="Unassembled WGS sequence"/>
</dbReference>
<keyword evidence="3" id="KW-1185">Reference proteome</keyword>
<dbReference type="EMBL" id="SUNJ01003826">
    <property type="protein sequence ID" value="TPP64944.1"/>
    <property type="molecule type" value="Genomic_DNA"/>
</dbReference>